<reference evidence="7 8" key="1">
    <citation type="submission" date="2021-03" db="EMBL/GenBank/DDBJ databases">
        <title>Thermosipho ferrireducens sp.nov., an anaerobic thermophilic iron-reducing bacterium isolated from a deep-sea hydrothermal sulfide deposits.</title>
        <authorList>
            <person name="Zeng X."/>
            <person name="Chen Y."/>
            <person name="Shao Z."/>
        </authorList>
    </citation>
    <scope>NUCLEOTIDE SEQUENCE [LARGE SCALE GENOMIC DNA]</scope>
    <source>
        <strain evidence="7 8">JL129W03</strain>
    </source>
</reference>
<feature type="transmembrane region" description="Helical" evidence="5">
    <location>
        <begin position="257"/>
        <end position="276"/>
    </location>
</feature>
<keyword evidence="3 5" id="KW-1133">Transmembrane helix</keyword>
<evidence type="ECO:0000313" key="8">
    <source>
        <dbReference type="Proteomes" id="UP000671862"/>
    </source>
</evidence>
<proteinExistence type="predicted"/>
<feature type="transmembrane region" description="Helical" evidence="5">
    <location>
        <begin position="20"/>
        <end position="40"/>
    </location>
</feature>
<sequence length="335" mass="38857">MKSFFELMIALFKQSFRNRAAFFMNIIFPAIFLIMFGLVFKDNNVEKYKYAYYSQSNIPLNVQGEKYDDKNLLTKNISKYDIVAFIEDSSITFYINYRDFNTESWINSVKLDVERYLNNQKQIIRIVDIKKTLPTMPSQLAFIFTGTLAISILSSGMFSSITIFSDYKRHGLFKRLKVLPLSPLKFVLDFSFSQFFISFISVISIRLIALLMFSDLNIKINVIYFLIAVFSTTFGMISLGIVLTLLFGKASSLVGQFLYTVFFFFSGIYFPISFLPDFLEKLSYFMPVKYVVEMIRFSAGLGSLSSKMFLIYALFFTGIGLFFVTWAGYFVFHEE</sequence>
<dbReference type="InterPro" id="IPR000412">
    <property type="entry name" value="ABC_2_transport"/>
</dbReference>
<feature type="transmembrane region" description="Helical" evidence="5">
    <location>
        <begin position="223"/>
        <end position="245"/>
    </location>
</feature>
<dbReference type="Proteomes" id="UP000671862">
    <property type="component" value="Chromosome"/>
</dbReference>
<evidence type="ECO:0000256" key="1">
    <source>
        <dbReference type="ARBA" id="ARBA00004141"/>
    </source>
</evidence>
<evidence type="ECO:0000256" key="2">
    <source>
        <dbReference type="ARBA" id="ARBA00022692"/>
    </source>
</evidence>
<dbReference type="EMBL" id="CP071446">
    <property type="protein sequence ID" value="QTA37354.1"/>
    <property type="molecule type" value="Genomic_DNA"/>
</dbReference>
<dbReference type="InterPro" id="IPR052902">
    <property type="entry name" value="ABC-2_transporter"/>
</dbReference>
<evidence type="ECO:0000256" key="3">
    <source>
        <dbReference type="ARBA" id="ARBA00022989"/>
    </source>
</evidence>
<dbReference type="RefSeq" id="WP_207566079.1">
    <property type="nucleotide sequence ID" value="NZ_CP071446.1"/>
</dbReference>
<dbReference type="PANTHER" id="PTHR43027">
    <property type="entry name" value="DOXORUBICIN RESISTANCE ABC TRANSPORTER PERMEASE PROTEIN DRRC-RELATED"/>
    <property type="match status" value="1"/>
</dbReference>
<accession>A0ABX7S4I3</accession>
<evidence type="ECO:0000256" key="4">
    <source>
        <dbReference type="ARBA" id="ARBA00023136"/>
    </source>
</evidence>
<gene>
    <name evidence="7" type="ORF">JYK00_06325</name>
</gene>
<dbReference type="PRINTS" id="PR00164">
    <property type="entry name" value="ABC2TRNSPORT"/>
</dbReference>
<feature type="domain" description="ABC-2 type transporter transmembrane" evidence="6">
    <location>
        <begin position="143"/>
        <end position="296"/>
    </location>
</feature>
<organism evidence="7 8">
    <name type="scientific">Thermosipho ferrireducens</name>
    <dbReference type="NCBI Taxonomy" id="2571116"/>
    <lineage>
        <taxon>Bacteria</taxon>
        <taxon>Thermotogati</taxon>
        <taxon>Thermotogota</taxon>
        <taxon>Thermotogae</taxon>
        <taxon>Thermotogales</taxon>
        <taxon>Fervidobacteriaceae</taxon>
        <taxon>Thermosipho</taxon>
    </lineage>
</organism>
<keyword evidence="2 5" id="KW-0812">Transmembrane</keyword>
<keyword evidence="8" id="KW-1185">Reference proteome</keyword>
<evidence type="ECO:0000313" key="7">
    <source>
        <dbReference type="EMBL" id="QTA37354.1"/>
    </source>
</evidence>
<comment type="subcellular location">
    <subcellularLocation>
        <location evidence="1">Membrane</location>
        <topology evidence="1">Multi-pass membrane protein</topology>
    </subcellularLocation>
</comment>
<protein>
    <submittedName>
        <fullName evidence="7">ABC transporter permease</fullName>
    </submittedName>
</protein>
<evidence type="ECO:0000256" key="5">
    <source>
        <dbReference type="SAM" id="Phobius"/>
    </source>
</evidence>
<dbReference type="Pfam" id="PF01061">
    <property type="entry name" value="ABC2_membrane"/>
    <property type="match status" value="1"/>
</dbReference>
<keyword evidence="4 5" id="KW-0472">Membrane</keyword>
<feature type="transmembrane region" description="Helical" evidence="5">
    <location>
        <begin position="309"/>
        <end position="332"/>
    </location>
</feature>
<feature type="transmembrane region" description="Helical" evidence="5">
    <location>
        <begin position="186"/>
        <end position="211"/>
    </location>
</feature>
<dbReference type="InterPro" id="IPR013525">
    <property type="entry name" value="ABC2_TM"/>
</dbReference>
<dbReference type="PANTHER" id="PTHR43027:SF1">
    <property type="entry name" value="DOXORUBICIN RESISTANCE ABC TRANSPORTER PERMEASE PROTEIN DRRC-RELATED"/>
    <property type="match status" value="1"/>
</dbReference>
<feature type="transmembrane region" description="Helical" evidence="5">
    <location>
        <begin position="140"/>
        <end position="165"/>
    </location>
</feature>
<name>A0ABX7S4I3_9BACT</name>
<evidence type="ECO:0000259" key="6">
    <source>
        <dbReference type="Pfam" id="PF01061"/>
    </source>
</evidence>